<accession>A0A075UV36</accession>
<dbReference type="STRING" id="208439.AJAP_17180"/>
<evidence type="ECO:0000256" key="1">
    <source>
        <dbReference type="ARBA" id="ARBA00023015"/>
    </source>
</evidence>
<dbReference type="Proteomes" id="UP000028492">
    <property type="component" value="Chromosome"/>
</dbReference>
<dbReference type="Pfam" id="PF00196">
    <property type="entry name" value="GerE"/>
    <property type="match status" value="1"/>
</dbReference>
<dbReference type="eggNOG" id="COG2197">
    <property type="taxonomic scope" value="Bacteria"/>
</dbReference>
<dbReference type="InterPro" id="IPR029016">
    <property type="entry name" value="GAF-like_dom_sf"/>
</dbReference>
<feature type="domain" description="HTH luxR-type" evidence="4">
    <location>
        <begin position="203"/>
        <end position="268"/>
    </location>
</feature>
<dbReference type="Gene3D" id="1.10.10.10">
    <property type="entry name" value="Winged helix-like DNA-binding domain superfamily/Winged helix DNA-binding domain"/>
    <property type="match status" value="1"/>
</dbReference>
<evidence type="ECO:0000313" key="5">
    <source>
        <dbReference type="EMBL" id="AIG76304.1"/>
    </source>
</evidence>
<evidence type="ECO:0000256" key="3">
    <source>
        <dbReference type="ARBA" id="ARBA00023163"/>
    </source>
</evidence>
<reference evidence="5 6" key="1">
    <citation type="journal article" date="2014" name="J. Biotechnol.">
        <title>Complete genome sequence of the actinobacterium Amycolatopsis japonica MG417-CF17(T) (=DSM 44213T) producing (S,S)-N,N'-ethylenediaminedisuccinic acid.</title>
        <authorList>
            <person name="Stegmann E."/>
            <person name="Albersmeier A."/>
            <person name="Spohn M."/>
            <person name="Gert H."/>
            <person name="Weber T."/>
            <person name="Wohlleben W."/>
            <person name="Kalinowski J."/>
            <person name="Ruckert C."/>
        </authorList>
    </citation>
    <scope>NUCLEOTIDE SEQUENCE [LARGE SCALE GENOMIC DNA]</scope>
    <source>
        <strain evidence="6">MG417-CF17 (DSM 44213)</strain>
    </source>
</reference>
<keyword evidence="1" id="KW-0805">Transcription regulation</keyword>
<dbReference type="RefSeq" id="WP_038512728.1">
    <property type="nucleotide sequence ID" value="NZ_CP008953.1"/>
</dbReference>
<sequence>MPVDDAQLLGAVSDLRRDTGLPVGFAGIAGTSPRMRLTAFLGNRGTALNGLSVRAGCGLGGKALALTRPVVANDYHRATTISHDYDEPVRDEGIHSVVAIPVVVRRRVRAVLYGGLRDEATLSDRTITAALHAARDLEQTLAVEDEIEQRLAEARPLAEHHEEAAPRERLREVYAELRALSGQLDDSVLRDRLDAVCENLTGAVSPALRLAPRELDTVSLVALGLTNAEIAHRLGLTAETVKSYLRDAMRKLDATSRLQAVTHARRAGLLP</sequence>
<name>A0A075UV36_9PSEU</name>
<dbReference type="Pfam" id="PF01590">
    <property type="entry name" value="GAF"/>
    <property type="match status" value="1"/>
</dbReference>
<dbReference type="SUPFAM" id="SSF46894">
    <property type="entry name" value="C-terminal effector domain of the bipartite response regulators"/>
    <property type="match status" value="1"/>
</dbReference>
<dbReference type="InterPro" id="IPR000792">
    <property type="entry name" value="Tscrpt_reg_LuxR_C"/>
</dbReference>
<dbReference type="HOGENOM" id="CLU_081562_0_0_11"/>
<proteinExistence type="predicted"/>
<dbReference type="PANTHER" id="PTHR44688:SF16">
    <property type="entry name" value="DNA-BINDING TRANSCRIPTIONAL ACTIVATOR DEVR_DOSR"/>
    <property type="match status" value="1"/>
</dbReference>
<gene>
    <name evidence="5" type="ORF">AJAP_17180</name>
</gene>
<keyword evidence="3" id="KW-0804">Transcription</keyword>
<dbReference type="PANTHER" id="PTHR44688">
    <property type="entry name" value="DNA-BINDING TRANSCRIPTIONAL ACTIVATOR DEVR_DOSR"/>
    <property type="match status" value="1"/>
</dbReference>
<evidence type="ECO:0000313" key="6">
    <source>
        <dbReference type="Proteomes" id="UP000028492"/>
    </source>
</evidence>
<keyword evidence="6" id="KW-1185">Reference proteome</keyword>
<dbReference type="EMBL" id="CP008953">
    <property type="protein sequence ID" value="AIG76304.1"/>
    <property type="molecule type" value="Genomic_DNA"/>
</dbReference>
<dbReference type="SUPFAM" id="SSF55781">
    <property type="entry name" value="GAF domain-like"/>
    <property type="match status" value="1"/>
</dbReference>
<dbReference type="InterPro" id="IPR003018">
    <property type="entry name" value="GAF"/>
</dbReference>
<dbReference type="SMART" id="SM00421">
    <property type="entry name" value="HTH_LUXR"/>
    <property type="match status" value="1"/>
</dbReference>
<dbReference type="PROSITE" id="PS50043">
    <property type="entry name" value="HTH_LUXR_2"/>
    <property type="match status" value="1"/>
</dbReference>
<evidence type="ECO:0000259" key="4">
    <source>
        <dbReference type="PROSITE" id="PS50043"/>
    </source>
</evidence>
<protein>
    <recommendedName>
        <fullName evidence="4">HTH luxR-type domain-containing protein</fullName>
    </recommendedName>
</protein>
<dbReference type="PRINTS" id="PR00038">
    <property type="entry name" value="HTHLUXR"/>
</dbReference>
<evidence type="ECO:0000256" key="2">
    <source>
        <dbReference type="ARBA" id="ARBA00023125"/>
    </source>
</evidence>
<dbReference type="Gene3D" id="3.30.450.40">
    <property type="match status" value="1"/>
</dbReference>
<keyword evidence="2" id="KW-0238">DNA-binding</keyword>
<dbReference type="GO" id="GO:0003677">
    <property type="term" value="F:DNA binding"/>
    <property type="evidence" value="ECO:0007669"/>
    <property type="project" value="UniProtKB-KW"/>
</dbReference>
<dbReference type="InterPro" id="IPR036388">
    <property type="entry name" value="WH-like_DNA-bd_sf"/>
</dbReference>
<organism evidence="5 6">
    <name type="scientific">Amycolatopsis japonica</name>
    <dbReference type="NCBI Taxonomy" id="208439"/>
    <lineage>
        <taxon>Bacteria</taxon>
        <taxon>Bacillati</taxon>
        <taxon>Actinomycetota</taxon>
        <taxon>Actinomycetes</taxon>
        <taxon>Pseudonocardiales</taxon>
        <taxon>Pseudonocardiaceae</taxon>
        <taxon>Amycolatopsis</taxon>
        <taxon>Amycolatopsis japonica group</taxon>
    </lineage>
</organism>
<dbReference type="CDD" id="cd06170">
    <property type="entry name" value="LuxR_C_like"/>
    <property type="match status" value="1"/>
</dbReference>
<dbReference type="GO" id="GO:0006355">
    <property type="term" value="P:regulation of DNA-templated transcription"/>
    <property type="evidence" value="ECO:0007669"/>
    <property type="project" value="InterPro"/>
</dbReference>
<dbReference type="InterPro" id="IPR016032">
    <property type="entry name" value="Sig_transdc_resp-reg_C-effctor"/>
</dbReference>
<dbReference type="AlphaFoldDB" id="A0A075UV36"/>
<dbReference type="KEGG" id="aja:AJAP_17180"/>